<proteinExistence type="predicted"/>
<dbReference type="Pfam" id="PF13483">
    <property type="entry name" value="Lactamase_B_3"/>
    <property type="match status" value="1"/>
</dbReference>
<dbReference type="OrthoDB" id="9789133at2"/>
<protein>
    <submittedName>
        <fullName evidence="1">MBL fold metallo-hydrolase</fullName>
    </submittedName>
</protein>
<gene>
    <name evidence="1" type="ORF">ET464_08775</name>
</gene>
<dbReference type="PANTHER" id="PTHR42967:SF1">
    <property type="entry name" value="MBL FOLD METALLO-HYDROLASE"/>
    <property type="match status" value="1"/>
</dbReference>
<dbReference type="InterPro" id="IPR036866">
    <property type="entry name" value="RibonucZ/Hydroxyglut_hydro"/>
</dbReference>
<keyword evidence="2" id="KW-1185">Reference proteome</keyword>
<dbReference type="Gene3D" id="3.60.15.10">
    <property type="entry name" value="Ribonuclease Z/Hydroxyacylglutathione hydrolase-like"/>
    <property type="match status" value="1"/>
</dbReference>
<evidence type="ECO:0000313" key="2">
    <source>
        <dbReference type="Proteomes" id="UP000293568"/>
    </source>
</evidence>
<dbReference type="AlphaFoldDB" id="A0A4V0YF51"/>
<dbReference type="PANTHER" id="PTHR42967">
    <property type="entry name" value="METAL DEPENDENT HYDROLASE"/>
    <property type="match status" value="1"/>
</dbReference>
<dbReference type="EMBL" id="CP035492">
    <property type="protein sequence ID" value="QAY66491.1"/>
    <property type="molecule type" value="Genomic_DNA"/>
</dbReference>
<dbReference type="GO" id="GO:0016787">
    <property type="term" value="F:hydrolase activity"/>
    <property type="evidence" value="ECO:0007669"/>
    <property type="project" value="UniProtKB-KW"/>
</dbReference>
<dbReference type="KEGG" id="pprt:ET464_08775"/>
<dbReference type="SUPFAM" id="SSF56281">
    <property type="entry name" value="Metallo-hydrolase/oxidoreductase"/>
    <property type="match status" value="1"/>
</dbReference>
<name>A0A4V0YF51_9BACL</name>
<dbReference type="Proteomes" id="UP000293568">
    <property type="component" value="Chromosome"/>
</dbReference>
<sequence>MKLKWYGHSSFLLTSEEGTRVLIDPFNKFLGYRQPSVEVDILTVTHDHRDHNQIQVATGSYLMVHRPESYEKNGISVHGVPTFHDKVEGKKRGSNIVFTLQIDGISVCHCGDLGHLLSEEQIQAIGPVDVLIVPAGGGMTLNGAEAAQVIKQLNPKIAIPMHYRTKALGLVGRLLFDKADKFIAASGCRHVELKELELTKESLSGYTGQTVVTLQYQQQ</sequence>
<dbReference type="RefSeq" id="WP_129440132.1">
    <property type="nucleotide sequence ID" value="NZ_CP035492.1"/>
</dbReference>
<reference evidence="1 2" key="1">
    <citation type="submission" date="2019-01" db="EMBL/GenBank/DDBJ databases">
        <title>Genome sequencing of strain FW100M-2.</title>
        <authorList>
            <person name="Heo J."/>
            <person name="Kim S.-J."/>
            <person name="Kim J.-S."/>
            <person name="Hong S.-B."/>
            <person name="Kwon S.-W."/>
        </authorList>
    </citation>
    <scope>NUCLEOTIDE SEQUENCE [LARGE SCALE GENOMIC DNA]</scope>
    <source>
        <strain evidence="1 2">FW100M-2</strain>
    </source>
</reference>
<accession>A0A4V0YF51</accession>
<keyword evidence="1" id="KW-0378">Hydrolase</keyword>
<evidence type="ECO:0000313" key="1">
    <source>
        <dbReference type="EMBL" id="QAY66491.1"/>
    </source>
</evidence>
<organism evidence="1 2">
    <name type="scientific">Paenibacillus protaetiae</name>
    <dbReference type="NCBI Taxonomy" id="2509456"/>
    <lineage>
        <taxon>Bacteria</taxon>
        <taxon>Bacillati</taxon>
        <taxon>Bacillota</taxon>
        <taxon>Bacilli</taxon>
        <taxon>Bacillales</taxon>
        <taxon>Paenibacillaceae</taxon>
        <taxon>Paenibacillus</taxon>
    </lineage>
</organism>